<protein>
    <submittedName>
        <fullName evidence="6">2-hydroxyacid dehydrogenase</fullName>
    </submittedName>
</protein>
<dbReference type="Pfam" id="PF02826">
    <property type="entry name" value="2-Hacid_dh_C"/>
    <property type="match status" value="1"/>
</dbReference>
<dbReference type="GO" id="GO:0008720">
    <property type="term" value="F:D-lactate dehydrogenase (NAD+) activity"/>
    <property type="evidence" value="ECO:0007669"/>
    <property type="project" value="TreeGrafter"/>
</dbReference>
<dbReference type="Proteomes" id="UP000290637">
    <property type="component" value="Chromosome"/>
</dbReference>
<evidence type="ECO:0000313" key="6">
    <source>
        <dbReference type="EMBL" id="QBE66169.1"/>
    </source>
</evidence>
<dbReference type="Pfam" id="PF00389">
    <property type="entry name" value="2-Hacid_dh"/>
    <property type="match status" value="1"/>
</dbReference>
<dbReference type="InterPro" id="IPR029753">
    <property type="entry name" value="D-isomer_DH_CS"/>
</dbReference>
<proteinExistence type="inferred from homology"/>
<dbReference type="GO" id="GO:0051287">
    <property type="term" value="F:NAD binding"/>
    <property type="evidence" value="ECO:0007669"/>
    <property type="project" value="InterPro"/>
</dbReference>
<accession>A0A4P6L3S3</accession>
<dbReference type="PROSITE" id="PS00670">
    <property type="entry name" value="D_2_HYDROXYACID_DH_2"/>
    <property type="match status" value="1"/>
</dbReference>
<gene>
    <name evidence="6" type="ORF">EWM63_26910</name>
</gene>
<dbReference type="PANTHER" id="PTHR43026:SF1">
    <property type="entry name" value="2-HYDROXYACID DEHYDROGENASE HOMOLOG 1-RELATED"/>
    <property type="match status" value="1"/>
</dbReference>
<reference evidence="6 7" key="1">
    <citation type="submission" date="2019-02" db="EMBL/GenBank/DDBJ databases">
        <title>Draft Genome Sequences of Six Type Strains of the Genus Massilia.</title>
        <authorList>
            <person name="Miess H."/>
            <person name="Frediansyhah A."/>
            <person name="Gross H."/>
        </authorList>
    </citation>
    <scope>NUCLEOTIDE SEQUENCE [LARGE SCALE GENOMIC DNA]</scope>
    <source>
        <strain evidence="6 7">DSM 17473</strain>
    </source>
</reference>
<dbReference type="EMBL" id="CP035913">
    <property type="protein sequence ID" value="QBE66169.1"/>
    <property type="molecule type" value="Genomic_DNA"/>
</dbReference>
<evidence type="ECO:0000256" key="4">
    <source>
        <dbReference type="RuleBase" id="RU003719"/>
    </source>
</evidence>
<evidence type="ECO:0000256" key="1">
    <source>
        <dbReference type="ARBA" id="ARBA00005854"/>
    </source>
</evidence>
<dbReference type="OrthoDB" id="9805416at2"/>
<dbReference type="AlphaFoldDB" id="A0A4P6L3S3"/>
<keyword evidence="2 4" id="KW-0560">Oxidoreductase</keyword>
<dbReference type="InterPro" id="IPR006140">
    <property type="entry name" value="D-isomer_DH_NAD-bd"/>
</dbReference>
<dbReference type="KEGG" id="plue:EWM63_26910"/>
<dbReference type="SMART" id="SM00997">
    <property type="entry name" value="AdoHcyase_NAD"/>
    <property type="match status" value="1"/>
</dbReference>
<dbReference type="InterPro" id="IPR029752">
    <property type="entry name" value="D-isomer_DH_CS1"/>
</dbReference>
<dbReference type="RefSeq" id="WP_130189278.1">
    <property type="nucleotide sequence ID" value="NZ_CP035913.1"/>
</dbReference>
<dbReference type="PANTHER" id="PTHR43026">
    <property type="entry name" value="2-HYDROXYACID DEHYDROGENASE HOMOLOG 1-RELATED"/>
    <property type="match status" value="1"/>
</dbReference>
<evidence type="ECO:0000259" key="5">
    <source>
        <dbReference type="SMART" id="SM00997"/>
    </source>
</evidence>
<keyword evidence="7" id="KW-1185">Reference proteome</keyword>
<evidence type="ECO:0000256" key="2">
    <source>
        <dbReference type="ARBA" id="ARBA00023002"/>
    </source>
</evidence>
<dbReference type="InterPro" id="IPR058205">
    <property type="entry name" value="D-LDH-like"/>
</dbReference>
<organism evidence="6 7">
    <name type="scientific">Pseudoduganella lutea</name>
    <dbReference type="NCBI Taxonomy" id="321985"/>
    <lineage>
        <taxon>Bacteria</taxon>
        <taxon>Pseudomonadati</taxon>
        <taxon>Pseudomonadota</taxon>
        <taxon>Betaproteobacteria</taxon>
        <taxon>Burkholderiales</taxon>
        <taxon>Oxalobacteraceae</taxon>
        <taxon>Telluria group</taxon>
        <taxon>Pseudoduganella</taxon>
    </lineage>
</organism>
<name>A0A4P6L3S3_9BURK</name>
<sequence>MTTASLQTLRLAMFSAQPYDRRFFEEARAARRSPVAIDYHDTALDIGTAVLAQGCDAVCVFVNDVLDAAVLERLHGQGVRAVLLRCAGFNNVDLVALARLGMFAARVPAYSPEAVAEHAVAMILTLNRHTHRAFNRVREGNFALDGLLGFTLHGKTAGIVGTGKIGLATARILAGFGCRVLGHDPYPSPAFAALGTMVPLDDLLAQSDIVSLHCPLVDATRHLIGHATLGRMKEGAMLVNTSRGALVDTAAVIEALKSRRLGALAIDVYEQESALFFRDHSSDIIADDVFGRLTTFPNVLVTGHQGFFTIEALREIAAITFDNLDCWRSGGACANVLPAA</sequence>
<feature type="domain" description="S-adenosyl-L-homocysteine hydrolase NAD binding" evidence="5">
    <location>
        <begin position="135"/>
        <end position="301"/>
    </location>
</feature>
<dbReference type="InterPro" id="IPR036291">
    <property type="entry name" value="NAD(P)-bd_dom_sf"/>
</dbReference>
<dbReference type="InterPro" id="IPR015878">
    <property type="entry name" value="Ado_hCys_hydrolase_NAD-bd"/>
</dbReference>
<dbReference type="CDD" id="cd12183">
    <property type="entry name" value="LDH_like_2"/>
    <property type="match status" value="1"/>
</dbReference>
<dbReference type="SUPFAM" id="SSF51735">
    <property type="entry name" value="NAD(P)-binding Rossmann-fold domains"/>
    <property type="match status" value="1"/>
</dbReference>
<evidence type="ECO:0000256" key="3">
    <source>
        <dbReference type="ARBA" id="ARBA00023027"/>
    </source>
</evidence>
<evidence type="ECO:0000313" key="7">
    <source>
        <dbReference type="Proteomes" id="UP000290637"/>
    </source>
</evidence>
<dbReference type="Gene3D" id="3.40.50.720">
    <property type="entry name" value="NAD(P)-binding Rossmann-like Domain"/>
    <property type="match status" value="2"/>
</dbReference>
<comment type="similarity">
    <text evidence="1 4">Belongs to the D-isomer specific 2-hydroxyacid dehydrogenase family.</text>
</comment>
<dbReference type="SUPFAM" id="SSF52283">
    <property type="entry name" value="Formate/glycerate dehydrogenase catalytic domain-like"/>
    <property type="match status" value="1"/>
</dbReference>
<dbReference type="PROSITE" id="PS00065">
    <property type="entry name" value="D_2_HYDROXYACID_DH_1"/>
    <property type="match status" value="1"/>
</dbReference>
<dbReference type="PROSITE" id="PS00671">
    <property type="entry name" value="D_2_HYDROXYACID_DH_3"/>
    <property type="match status" value="1"/>
</dbReference>
<keyword evidence="3" id="KW-0520">NAD</keyword>
<dbReference type="InterPro" id="IPR006139">
    <property type="entry name" value="D-isomer_2_OHA_DH_cat_dom"/>
</dbReference>